<dbReference type="RefSeq" id="WP_268881469.1">
    <property type="nucleotide sequence ID" value="NZ_CP114029.1"/>
</dbReference>
<dbReference type="EMBL" id="CP114029">
    <property type="protein sequence ID" value="WAP69031.1"/>
    <property type="molecule type" value="Genomic_DNA"/>
</dbReference>
<gene>
    <name evidence="1" type="ORF">OH818_01455</name>
</gene>
<dbReference type="Proteomes" id="UP001164020">
    <property type="component" value="Chromosome"/>
</dbReference>
<reference evidence="1" key="1">
    <citation type="submission" date="2022-12" db="EMBL/GenBank/DDBJ databases">
        <title>Jiella pelagia sp. nov., isolated from phosphonate enriched culture of Northwest Pacific surface seawater.</title>
        <authorList>
            <person name="Shin D.Y."/>
            <person name="Hwang C.Y."/>
        </authorList>
    </citation>
    <scope>NUCLEOTIDE SEQUENCE</scope>
    <source>
        <strain evidence="1">HL-NP1</strain>
    </source>
</reference>
<evidence type="ECO:0008006" key="3">
    <source>
        <dbReference type="Google" id="ProtNLM"/>
    </source>
</evidence>
<name>A0ABY7BYU7_9HYPH</name>
<protein>
    <recommendedName>
        <fullName evidence="3">Tail fiber protein</fullName>
    </recommendedName>
</protein>
<sequence length="245" mass="24665">MHKIDTLNATAENNFQNGTIVSPDWFNAVQNEIASVIEGAGISLVKEDNGQLLEAIGEIIASSPLSDGSVTLAKQADGTANKLQGWGADGSPTQVEPGTSLTVTGGTLNADLATTGSPGVVQIGSGLSVDGGGVVSAPGVAKAHVNFDGRSGSVAIRGGYNVSSVVRNGAGDYTINFTNALPNTNFTVIVTGSNPAGGGASNGFIASEFLLTGSSFSRTTTSCRVGTYNGSQAYNDAFSVNVIVM</sequence>
<evidence type="ECO:0000313" key="1">
    <source>
        <dbReference type="EMBL" id="WAP69031.1"/>
    </source>
</evidence>
<accession>A0ABY7BYU7</accession>
<keyword evidence="2" id="KW-1185">Reference proteome</keyword>
<organism evidence="1 2">
    <name type="scientific">Jiella pelagia</name>
    <dbReference type="NCBI Taxonomy" id="2986949"/>
    <lineage>
        <taxon>Bacteria</taxon>
        <taxon>Pseudomonadati</taxon>
        <taxon>Pseudomonadota</taxon>
        <taxon>Alphaproteobacteria</taxon>
        <taxon>Hyphomicrobiales</taxon>
        <taxon>Aurantimonadaceae</taxon>
        <taxon>Jiella</taxon>
    </lineage>
</organism>
<proteinExistence type="predicted"/>
<evidence type="ECO:0000313" key="2">
    <source>
        <dbReference type="Proteomes" id="UP001164020"/>
    </source>
</evidence>